<proteinExistence type="predicted"/>
<gene>
    <name evidence="2" type="ORF">N0K80_05680</name>
</gene>
<dbReference type="Proteomes" id="UP001081467">
    <property type="component" value="Unassembled WGS sequence"/>
</dbReference>
<feature type="transmembrane region" description="Helical" evidence="1">
    <location>
        <begin position="6"/>
        <end position="25"/>
    </location>
</feature>
<name>A0ABT4JNS5_9LACO</name>
<evidence type="ECO:0000256" key="1">
    <source>
        <dbReference type="SAM" id="Phobius"/>
    </source>
</evidence>
<keyword evidence="1" id="KW-0812">Transmembrane</keyword>
<keyword evidence="3" id="KW-1185">Reference proteome</keyword>
<accession>A0ABT4JNS5</accession>
<sequence length="141" mass="15963">MGRKGWIILLTFITVSVIGGNLYKVHEKKVEEKNRIAQIKAEYNSVVELKKTFTGIKSIKFNEASPNWMIEGNNMTVTLTYEIPPDSPPDALPDSNTFSFQYITKNKVIGRLHTNFYLQETEGVTKGKVEVTYTNGEKTSI</sequence>
<evidence type="ECO:0000313" key="2">
    <source>
        <dbReference type="EMBL" id="MCZ2491646.1"/>
    </source>
</evidence>
<protein>
    <submittedName>
        <fullName evidence="2">Uncharacterized protein</fullName>
    </submittedName>
</protein>
<reference evidence="2" key="1">
    <citation type="submission" date="2022-09" db="EMBL/GenBank/DDBJ databases">
        <title>Diversity of Dellaglioa algida.</title>
        <authorList>
            <person name="Matthias E."/>
            <person name="Werum V."/>
        </authorList>
    </citation>
    <scope>NUCLEOTIDE SEQUENCE</scope>
    <source>
        <strain evidence="2">TMW 2.2523</strain>
    </source>
</reference>
<dbReference type="RefSeq" id="WP_269024077.1">
    <property type="nucleotide sequence ID" value="NZ_JANXKW010000004.1"/>
</dbReference>
<keyword evidence="1" id="KW-1133">Transmembrane helix</keyword>
<dbReference type="EMBL" id="JANXLI010000004">
    <property type="protein sequence ID" value="MCZ2491646.1"/>
    <property type="molecule type" value="Genomic_DNA"/>
</dbReference>
<comment type="caution">
    <text evidence="2">The sequence shown here is derived from an EMBL/GenBank/DDBJ whole genome shotgun (WGS) entry which is preliminary data.</text>
</comment>
<keyword evidence="1" id="KW-0472">Membrane</keyword>
<evidence type="ECO:0000313" key="3">
    <source>
        <dbReference type="Proteomes" id="UP001081467"/>
    </source>
</evidence>
<organism evidence="2 3">
    <name type="scientific">Dellaglioa carnosa</name>
    <dbReference type="NCBI Taxonomy" id="2995136"/>
    <lineage>
        <taxon>Bacteria</taxon>
        <taxon>Bacillati</taxon>
        <taxon>Bacillota</taxon>
        <taxon>Bacilli</taxon>
        <taxon>Lactobacillales</taxon>
        <taxon>Lactobacillaceae</taxon>
        <taxon>Dellaglioa</taxon>
    </lineage>
</organism>